<feature type="region of interest" description="Disordered" evidence="1">
    <location>
        <begin position="297"/>
        <end position="321"/>
    </location>
</feature>
<feature type="compositionally biased region" description="Basic and acidic residues" evidence="1">
    <location>
        <begin position="243"/>
        <end position="262"/>
    </location>
</feature>
<dbReference type="Proteomes" id="UP000494256">
    <property type="component" value="Unassembled WGS sequence"/>
</dbReference>
<dbReference type="Gene3D" id="2.170.140.10">
    <property type="entry name" value="Chitin binding domain"/>
    <property type="match status" value="1"/>
</dbReference>
<evidence type="ECO:0000313" key="4">
    <source>
        <dbReference type="EMBL" id="CAB3223599.1"/>
    </source>
</evidence>
<dbReference type="GO" id="GO:0005576">
    <property type="term" value="C:extracellular region"/>
    <property type="evidence" value="ECO:0007669"/>
    <property type="project" value="InterPro"/>
</dbReference>
<dbReference type="InterPro" id="IPR002557">
    <property type="entry name" value="Chitin-bd_dom"/>
</dbReference>
<dbReference type="AlphaFoldDB" id="A0A8S1B751"/>
<dbReference type="OrthoDB" id="6597859at2759"/>
<feature type="compositionally biased region" description="Low complexity" evidence="1">
    <location>
        <begin position="305"/>
        <end position="315"/>
    </location>
</feature>
<protein>
    <recommendedName>
        <fullName evidence="3">Chitin-binding type-2 domain-containing protein</fullName>
    </recommendedName>
</protein>
<dbReference type="EMBL" id="CADEBD010000171">
    <property type="protein sequence ID" value="CAB3223599.1"/>
    <property type="molecule type" value="Genomic_DNA"/>
</dbReference>
<evidence type="ECO:0000313" key="5">
    <source>
        <dbReference type="EMBL" id="CAB3253961.1"/>
    </source>
</evidence>
<feature type="signal peptide" evidence="2">
    <location>
        <begin position="1"/>
        <end position="18"/>
    </location>
</feature>
<evidence type="ECO:0000259" key="3">
    <source>
        <dbReference type="PROSITE" id="PS50940"/>
    </source>
</evidence>
<gene>
    <name evidence="5" type="ORF">APLA_LOCUS14363</name>
    <name evidence="4" type="ORF">APLA_LOCUS1487</name>
</gene>
<comment type="caution">
    <text evidence="5">The sequence shown here is derived from an EMBL/GenBank/DDBJ whole genome shotgun (WGS) entry which is preliminary data.</text>
</comment>
<feature type="region of interest" description="Disordered" evidence="1">
    <location>
        <begin position="232"/>
        <end position="262"/>
    </location>
</feature>
<evidence type="ECO:0000256" key="1">
    <source>
        <dbReference type="SAM" id="MobiDB-lite"/>
    </source>
</evidence>
<dbReference type="EMBL" id="CADEBC010000561">
    <property type="protein sequence ID" value="CAB3253961.1"/>
    <property type="molecule type" value="Genomic_DNA"/>
</dbReference>
<reference evidence="6 7" key="1">
    <citation type="submission" date="2020-04" db="EMBL/GenBank/DDBJ databases">
        <authorList>
            <person name="Wallbank WR R."/>
            <person name="Pardo Diaz C."/>
            <person name="Kozak K."/>
            <person name="Martin S."/>
            <person name="Jiggins C."/>
            <person name="Moest M."/>
            <person name="Warren A I."/>
            <person name="Byers J.R.P. K."/>
            <person name="Montejo-Kovacevich G."/>
            <person name="Yen C E."/>
        </authorList>
    </citation>
    <scope>NUCLEOTIDE SEQUENCE [LARGE SCALE GENOMIC DNA]</scope>
</reference>
<name>A0A8S1B751_ARCPL</name>
<dbReference type="Pfam" id="PF01607">
    <property type="entry name" value="CBM_14"/>
    <property type="match status" value="1"/>
</dbReference>
<sequence>MWWKIALLLVFAINQSLTTSFDLRGVINGNRMAGVPLGMSLGAGELDVEGICIRSGMACQNCTVSITCVPLPVGWLKVPLEECKDGFTCNAGLGKCSKDAAPECEASARQFQHTCEQVGIFPDAYDCRKFHLCSPPEGLPDGRPADHRAALCPRHYGYNPQTAQCSIKLQNGQCSEKPVPECRSIGQNGVLPSSSNHYYVCLIKNQTLYPQIFICPHGWHFWGGFCQPEPEPKQNPVVTPESETNKETKESSEENSGKEDTVKTSTYKIDNFFSTEKVATYAADTFLADKFDLSNYETTDDVQPSQSDDFFNSFENDNDFW</sequence>
<accession>A0A8S1B751</accession>
<dbReference type="PROSITE" id="PS50940">
    <property type="entry name" value="CHIT_BIND_II"/>
    <property type="match status" value="1"/>
</dbReference>
<dbReference type="Proteomes" id="UP000494106">
    <property type="component" value="Unassembled WGS sequence"/>
</dbReference>
<evidence type="ECO:0000256" key="2">
    <source>
        <dbReference type="SAM" id="SignalP"/>
    </source>
</evidence>
<keyword evidence="2" id="KW-0732">Signal</keyword>
<proteinExistence type="predicted"/>
<keyword evidence="6" id="KW-1185">Reference proteome</keyword>
<evidence type="ECO:0000313" key="6">
    <source>
        <dbReference type="Proteomes" id="UP000494106"/>
    </source>
</evidence>
<organism evidence="5 6">
    <name type="scientific">Arctia plantaginis</name>
    <name type="common">Wood tiger moth</name>
    <name type="synonym">Phalaena plantaginis</name>
    <dbReference type="NCBI Taxonomy" id="874455"/>
    <lineage>
        <taxon>Eukaryota</taxon>
        <taxon>Metazoa</taxon>
        <taxon>Ecdysozoa</taxon>
        <taxon>Arthropoda</taxon>
        <taxon>Hexapoda</taxon>
        <taxon>Insecta</taxon>
        <taxon>Pterygota</taxon>
        <taxon>Neoptera</taxon>
        <taxon>Endopterygota</taxon>
        <taxon>Lepidoptera</taxon>
        <taxon>Glossata</taxon>
        <taxon>Ditrysia</taxon>
        <taxon>Noctuoidea</taxon>
        <taxon>Erebidae</taxon>
        <taxon>Arctiinae</taxon>
        <taxon>Arctia</taxon>
    </lineage>
</organism>
<feature type="domain" description="Chitin-binding type-2" evidence="3">
    <location>
        <begin position="112"/>
        <end position="176"/>
    </location>
</feature>
<dbReference type="GO" id="GO:0008061">
    <property type="term" value="F:chitin binding"/>
    <property type="evidence" value="ECO:0007669"/>
    <property type="project" value="InterPro"/>
</dbReference>
<dbReference type="InterPro" id="IPR036508">
    <property type="entry name" value="Chitin-bd_dom_sf"/>
</dbReference>
<evidence type="ECO:0000313" key="7">
    <source>
        <dbReference type="Proteomes" id="UP000494256"/>
    </source>
</evidence>
<dbReference type="SUPFAM" id="SSF57625">
    <property type="entry name" value="Invertebrate chitin-binding proteins"/>
    <property type="match status" value="1"/>
</dbReference>
<feature type="chain" id="PRO_5036434386" description="Chitin-binding type-2 domain-containing protein" evidence="2">
    <location>
        <begin position="19"/>
        <end position="321"/>
    </location>
</feature>